<keyword evidence="2" id="KW-1185">Reference proteome</keyword>
<name>A0ABW8VR02_9BACI</name>
<dbReference type="EMBL" id="JBJOSA010000011">
    <property type="protein sequence ID" value="MFL8937782.1"/>
    <property type="molecule type" value="Genomic_DNA"/>
</dbReference>
<protein>
    <submittedName>
        <fullName evidence="1">Uncharacterized protein</fullName>
    </submittedName>
</protein>
<sequence>MSEGNIREIRQNSGEFGSGLKSGAWLRLSGLSQLGTGVLSLAQIRAFVPGSNHAVCAWLKSCRLCLAQIMPFVPGSNQVVCAWHNSIPLQEK</sequence>
<accession>A0ABW8VR02</accession>
<evidence type="ECO:0000313" key="1">
    <source>
        <dbReference type="EMBL" id="MFL8937782.1"/>
    </source>
</evidence>
<gene>
    <name evidence="1" type="ORF">ACKA06_13385</name>
</gene>
<organism evidence="1 2">
    <name type="scientific">Rossellomorea oryzaecorticis</name>
    <dbReference type="NCBI Taxonomy" id="1396505"/>
    <lineage>
        <taxon>Bacteria</taxon>
        <taxon>Bacillati</taxon>
        <taxon>Bacillota</taxon>
        <taxon>Bacilli</taxon>
        <taxon>Bacillales</taxon>
        <taxon>Bacillaceae</taxon>
        <taxon>Rossellomorea</taxon>
    </lineage>
</organism>
<comment type="caution">
    <text evidence="1">The sequence shown here is derived from an EMBL/GenBank/DDBJ whole genome shotgun (WGS) entry which is preliminary data.</text>
</comment>
<proteinExistence type="predicted"/>
<evidence type="ECO:0000313" key="2">
    <source>
        <dbReference type="Proteomes" id="UP001628668"/>
    </source>
</evidence>
<reference evidence="1 2" key="1">
    <citation type="submission" date="2024-12" db="EMBL/GenBank/DDBJ databases">
        <authorList>
            <person name="Li X."/>
            <person name="Zhang D."/>
        </authorList>
    </citation>
    <scope>NUCLEOTIDE SEQUENCE [LARGE SCALE GENOMIC DNA]</scope>
    <source>
        <strain evidence="1 2">JCM19602</strain>
    </source>
</reference>
<dbReference type="Proteomes" id="UP001628668">
    <property type="component" value="Unassembled WGS sequence"/>
</dbReference>